<feature type="region of interest" description="Disordered" evidence="1">
    <location>
        <begin position="533"/>
        <end position="555"/>
    </location>
</feature>
<dbReference type="AlphaFoldDB" id="A0A1Y2CCV6"/>
<keyword evidence="3" id="KW-1185">Reference proteome</keyword>
<name>A0A1Y2CCV6_9BASI</name>
<dbReference type="EMBL" id="MCGR01000125">
    <property type="protein sequence ID" value="ORY44654.1"/>
    <property type="molecule type" value="Genomic_DNA"/>
</dbReference>
<gene>
    <name evidence="2" type="ORF">BCR35DRAFT_311142</name>
</gene>
<dbReference type="STRING" id="106004.A0A1Y2CCV6"/>
<accession>A0A1Y2CCV6</accession>
<feature type="region of interest" description="Disordered" evidence="1">
    <location>
        <begin position="104"/>
        <end position="401"/>
    </location>
</feature>
<evidence type="ECO:0000313" key="2">
    <source>
        <dbReference type="EMBL" id="ORY44654.1"/>
    </source>
</evidence>
<evidence type="ECO:0000313" key="3">
    <source>
        <dbReference type="Proteomes" id="UP000193467"/>
    </source>
</evidence>
<organism evidence="2 3">
    <name type="scientific">Leucosporidium creatinivorum</name>
    <dbReference type="NCBI Taxonomy" id="106004"/>
    <lineage>
        <taxon>Eukaryota</taxon>
        <taxon>Fungi</taxon>
        <taxon>Dikarya</taxon>
        <taxon>Basidiomycota</taxon>
        <taxon>Pucciniomycotina</taxon>
        <taxon>Microbotryomycetes</taxon>
        <taxon>Leucosporidiales</taxon>
        <taxon>Leucosporidium</taxon>
    </lineage>
</organism>
<feature type="compositionally biased region" description="Polar residues" evidence="1">
    <location>
        <begin position="176"/>
        <end position="195"/>
    </location>
</feature>
<dbReference type="OrthoDB" id="5582146at2759"/>
<comment type="caution">
    <text evidence="2">The sequence shown here is derived from an EMBL/GenBank/DDBJ whole genome shotgun (WGS) entry which is preliminary data.</text>
</comment>
<evidence type="ECO:0000256" key="1">
    <source>
        <dbReference type="SAM" id="MobiDB-lite"/>
    </source>
</evidence>
<feature type="compositionally biased region" description="Low complexity" evidence="1">
    <location>
        <begin position="539"/>
        <end position="549"/>
    </location>
</feature>
<feature type="compositionally biased region" description="Pro residues" evidence="1">
    <location>
        <begin position="346"/>
        <end position="362"/>
    </location>
</feature>
<protein>
    <submittedName>
        <fullName evidence="2">Uncharacterized protein</fullName>
    </submittedName>
</protein>
<dbReference type="Proteomes" id="UP000193467">
    <property type="component" value="Unassembled WGS sequence"/>
</dbReference>
<reference evidence="2 3" key="1">
    <citation type="submission" date="2016-07" db="EMBL/GenBank/DDBJ databases">
        <title>Pervasive Adenine N6-methylation of Active Genes in Fungi.</title>
        <authorList>
            <consortium name="DOE Joint Genome Institute"/>
            <person name="Mondo S.J."/>
            <person name="Dannebaum R.O."/>
            <person name="Kuo R.C."/>
            <person name="Labutti K."/>
            <person name="Haridas S."/>
            <person name="Kuo A."/>
            <person name="Salamov A."/>
            <person name="Ahrendt S.R."/>
            <person name="Lipzen A."/>
            <person name="Sullivan W."/>
            <person name="Andreopoulos W.B."/>
            <person name="Clum A."/>
            <person name="Lindquist E."/>
            <person name="Daum C."/>
            <person name="Ramamoorthy G.K."/>
            <person name="Gryganskyi A."/>
            <person name="Culley D."/>
            <person name="Magnuson J.K."/>
            <person name="James T.Y."/>
            <person name="O'Malley M.A."/>
            <person name="Stajich J.E."/>
            <person name="Spatafora J.W."/>
            <person name="Visel A."/>
            <person name="Grigoriev I.V."/>
        </authorList>
    </citation>
    <scope>NUCLEOTIDE SEQUENCE [LARGE SCALE GENOMIC DNA]</scope>
    <source>
        <strain evidence="2 3">62-1032</strain>
    </source>
</reference>
<sequence length="679" mass="73489">MSLGEQLQQLHALEVPYADAFDDRVLIQLLLCIAAGERNLVLRVGAEGQILSAQQRKEWAQRVGAEVAWICSTLFALSTHRVQCTTKASTTTFLRSLFLPPPSSLQAPLSRSDLGSRKESAVKPGNSAVSAVKRTDSKTLQRRSVSAPLGIIVPPPGDSDKLDNKRSRLSPGMAYTSPTRRQQNTSDSVLGSPTYLTADPLSYDPVDDPQDSSAGEDLYPTRSLSPRQPSPDRRKAGRPPSPERRRSGTRRHTVNALGPGKKSEAGLVGLGLGGSRTPPLGVSRELGVRKTPEALRTIPSAPRSPTPRGGPTSPTAISLFTPHIPPSAPFDRRPSIASVQSALSTPPIPTPQIVRSPPPPTSTSPTSPSFLSQPPTSPTTPSISSRRHSAEIGRSSAPPPVRSLPQVLILERLERTRPSVQQSLLDMLRERRISLSSNSSSVRRAVPTVDDGSSMRTRRTEMTIATTAEGWEGTYNLPTGFLCVAIVCGREAEEDEDDGAWGGVSRHLFDRFSLSHTIPSTAFLRPYTFDAPSPSPSHPLATSPPLSATPLPPRSLPADISPALQTYASDLLSTLRHHPLLEGRMLTARATIELALFTKIWVVLSRGGGGQQKKWEDDSMLLPRDVVNVLMGVVGHRLKLREARDEKSLFWGSEVGALEWNETREKGVEGVIRAVIKEV</sequence>
<proteinExistence type="predicted"/>
<feature type="compositionally biased region" description="Low complexity" evidence="1">
    <location>
        <begin position="299"/>
        <end position="316"/>
    </location>
</feature>
<dbReference type="InParanoid" id="A0A1Y2CCV6"/>
<feature type="compositionally biased region" description="Low complexity" evidence="1">
    <location>
        <begin position="363"/>
        <end position="384"/>
    </location>
</feature>